<feature type="signal peptide" evidence="2">
    <location>
        <begin position="1"/>
        <end position="15"/>
    </location>
</feature>
<feature type="compositionally biased region" description="Polar residues" evidence="1">
    <location>
        <begin position="234"/>
        <end position="254"/>
    </location>
</feature>
<feature type="chain" id="PRO_5019454926" description="LysM domain-containing protein" evidence="2">
    <location>
        <begin position="16"/>
        <end position="377"/>
    </location>
</feature>
<feature type="region of interest" description="Disordered" evidence="1">
    <location>
        <begin position="102"/>
        <end position="308"/>
    </location>
</feature>
<feature type="compositionally biased region" description="Low complexity" evidence="1">
    <location>
        <begin position="282"/>
        <end position="294"/>
    </location>
</feature>
<evidence type="ECO:0000256" key="2">
    <source>
        <dbReference type="SAM" id="SignalP"/>
    </source>
</evidence>
<evidence type="ECO:0000313" key="4">
    <source>
        <dbReference type="Proteomes" id="UP000287124"/>
    </source>
</evidence>
<comment type="caution">
    <text evidence="3">The sequence shown here is derived from an EMBL/GenBank/DDBJ whole genome shotgun (WGS) entry which is preliminary data.</text>
</comment>
<feature type="compositionally biased region" description="Polar residues" evidence="1">
    <location>
        <begin position="201"/>
        <end position="216"/>
    </location>
</feature>
<dbReference type="AlphaFoldDB" id="A0A430KXI5"/>
<dbReference type="Proteomes" id="UP000287124">
    <property type="component" value="Unassembled WGS sequence"/>
</dbReference>
<keyword evidence="2" id="KW-0732">Signal</keyword>
<keyword evidence="4" id="KW-1185">Reference proteome</keyword>
<feature type="compositionally biased region" description="Low complexity" evidence="1">
    <location>
        <begin position="264"/>
        <end position="275"/>
    </location>
</feature>
<evidence type="ECO:0008006" key="5">
    <source>
        <dbReference type="Google" id="ProtNLM"/>
    </source>
</evidence>
<gene>
    <name evidence="3" type="ORF">BHE90_017434</name>
</gene>
<evidence type="ECO:0000256" key="1">
    <source>
        <dbReference type="SAM" id="MobiDB-lite"/>
    </source>
</evidence>
<sequence length="377" mass="40363">MKALLLPFLFSYVHAFNEACTFTYGQWVPEPGQCFALVMRELDINRQQIEDLNPSVDLDDIFPSIPYNVPYKVPRYSGVWTSGCPPILQLSGGAGYPDSLVCGHRQSMTSQPPSSATKTKAKPSSSFSSDGGSTTTDATSILVSRRPAMLPSSLTAAKSRHKGNKDLPSDTPSSREVPTSSTTPSVREASTSLGVPLGNTIRPSITSSNEEMSSTLRPMPAAGTAAASIDHLSMDSSEPCATQVSTRTTASSVTLPAEDHSQKSPSSRSSPTRETAPLSKNTSSTRTRTPSEEPATLPPDTHSSGRTSAATKIEPTQAFKASASQVTSSVKELSTAPEDLECTVHYGFNRQKEFRNEHDYCIICDGNKKIVGHDTPK</sequence>
<dbReference type="EMBL" id="MIKF01001054">
    <property type="protein sequence ID" value="RTE68188.1"/>
    <property type="molecule type" value="Genomic_DNA"/>
</dbReference>
<feature type="compositionally biased region" description="Low complexity" evidence="1">
    <location>
        <begin position="112"/>
        <end position="140"/>
    </location>
</feature>
<name>A0A430KXI5_9HYPO</name>
<accession>A0A430KXI5</accession>
<organism evidence="3 4">
    <name type="scientific">Fusarium euwallaceae</name>
    <dbReference type="NCBI Taxonomy" id="1147111"/>
    <lineage>
        <taxon>Eukaryota</taxon>
        <taxon>Fungi</taxon>
        <taxon>Dikarya</taxon>
        <taxon>Ascomycota</taxon>
        <taxon>Pezizomycotina</taxon>
        <taxon>Sordariomycetes</taxon>
        <taxon>Hypocreomycetidae</taxon>
        <taxon>Hypocreales</taxon>
        <taxon>Nectriaceae</taxon>
        <taxon>Fusarium</taxon>
        <taxon>Fusarium solani species complex</taxon>
    </lineage>
</organism>
<reference evidence="3 4" key="1">
    <citation type="submission" date="2017-06" db="EMBL/GenBank/DDBJ databases">
        <title>Comparative genomic analysis of Ambrosia Fusariam Clade fungi.</title>
        <authorList>
            <person name="Stajich J.E."/>
            <person name="Carrillo J."/>
            <person name="Kijimoto T."/>
            <person name="Eskalen A."/>
            <person name="O'Donnell K."/>
            <person name="Kasson M."/>
        </authorList>
    </citation>
    <scope>NUCLEOTIDE SEQUENCE [LARGE SCALE GENOMIC DNA]</scope>
    <source>
        <strain evidence="3 4">UCR1854</strain>
    </source>
</reference>
<protein>
    <recommendedName>
        <fullName evidence="5">LysM domain-containing protein</fullName>
    </recommendedName>
</protein>
<evidence type="ECO:0000313" key="3">
    <source>
        <dbReference type="EMBL" id="RTE68188.1"/>
    </source>
</evidence>
<feature type="compositionally biased region" description="Polar residues" evidence="1">
    <location>
        <begin position="170"/>
        <end position="193"/>
    </location>
</feature>
<proteinExistence type="predicted"/>